<dbReference type="Proteomes" id="UP000001351">
    <property type="component" value="Chromosome"/>
</dbReference>
<organism evidence="4 6">
    <name type="scientific">Stigmatella aurantiaca (strain DW4/3-1)</name>
    <dbReference type="NCBI Taxonomy" id="378806"/>
    <lineage>
        <taxon>Bacteria</taxon>
        <taxon>Pseudomonadati</taxon>
        <taxon>Myxococcota</taxon>
        <taxon>Myxococcia</taxon>
        <taxon>Myxococcales</taxon>
        <taxon>Cystobacterineae</taxon>
        <taxon>Archangiaceae</taxon>
        <taxon>Stigmatella</taxon>
    </lineage>
</organism>
<gene>
    <name evidence="3" type="ordered locus">STAUR_7911</name>
    <name evidence="4" type="ORF">STIAU_3847</name>
</gene>
<dbReference type="AlphaFoldDB" id="Q090T5"/>
<evidence type="ECO:0000313" key="3">
    <source>
        <dbReference type="EMBL" id="ADO75666.1"/>
    </source>
</evidence>
<dbReference type="InterPro" id="IPR011250">
    <property type="entry name" value="OMP/PagP_B-barrel"/>
</dbReference>
<feature type="region of interest" description="Disordered" evidence="1">
    <location>
        <begin position="31"/>
        <end position="69"/>
    </location>
</feature>
<proteinExistence type="predicted"/>
<evidence type="ECO:0000313" key="5">
    <source>
        <dbReference type="Proteomes" id="UP000001351"/>
    </source>
</evidence>
<evidence type="ECO:0000313" key="4">
    <source>
        <dbReference type="EMBL" id="EAU66245.1"/>
    </source>
</evidence>
<reference evidence="4 6" key="1">
    <citation type="submission" date="2006-04" db="EMBL/GenBank/DDBJ databases">
        <authorList>
            <person name="Nierman W.C."/>
        </authorList>
    </citation>
    <scope>NUCLEOTIDE SEQUENCE [LARGE SCALE GENOMIC DNA]</scope>
    <source>
        <strain evidence="4 6">DW4/3-1</strain>
    </source>
</reference>
<dbReference type="OrthoDB" id="5382929at2"/>
<protein>
    <submittedName>
        <fullName evidence="3">Conserved uncharacterized protein</fullName>
    </submittedName>
</protein>
<sequence>MTVHTFWKFSALALTLIAPAAMADWRSDGNLKRNKVSSSDDDRDTSSDSASDSAQNDEEDAETARAEKEARGFSLGLRAGFGLPYGKAIGGTDTALGDTISGVIPLQLDAGYFLTSHLYLGGSFQYAPALLAEDCPEEASCSASVMRFGVNVAYHFSPLQKIDPWLGLGVGYEILKTGTSVSGSGQTFELNTTGSGLEFAAFQGGVDFRINKALVVGPFLTFTVGQYLSSSISSGGETRSDDIEEKAIHGWLMGGVRAQVRF</sequence>
<evidence type="ECO:0000256" key="1">
    <source>
        <dbReference type="SAM" id="MobiDB-lite"/>
    </source>
</evidence>
<dbReference type="Gene3D" id="2.40.160.20">
    <property type="match status" value="1"/>
</dbReference>
<reference evidence="3 5" key="2">
    <citation type="journal article" date="2011" name="Mol. Biol. Evol.">
        <title>Comparative genomic analysis of fruiting body formation in Myxococcales.</title>
        <authorList>
            <person name="Huntley S."/>
            <person name="Hamann N."/>
            <person name="Wegener-Feldbrugge S."/>
            <person name="Treuner-Lange A."/>
            <person name="Kube M."/>
            <person name="Reinhardt R."/>
            <person name="Klages S."/>
            <person name="Muller R."/>
            <person name="Ronning C.M."/>
            <person name="Nierman W.C."/>
            <person name="Sogaard-Andersen L."/>
        </authorList>
    </citation>
    <scope>NUCLEOTIDE SEQUENCE [LARGE SCALE GENOMIC DNA]</scope>
    <source>
        <strain evidence="3 5">DW4/3-1</strain>
    </source>
</reference>
<feature type="chain" id="PRO_5010840192" evidence="2">
    <location>
        <begin position="24"/>
        <end position="262"/>
    </location>
</feature>
<dbReference type="HOGENOM" id="CLU_092808_0_0_7"/>
<evidence type="ECO:0000313" key="6">
    <source>
        <dbReference type="Proteomes" id="UP000032702"/>
    </source>
</evidence>
<dbReference type="SUPFAM" id="SSF56925">
    <property type="entry name" value="OMPA-like"/>
    <property type="match status" value="1"/>
</dbReference>
<feature type="signal peptide" evidence="2">
    <location>
        <begin position="1"/>
        <end position="23"/>
    </location>
</feature>
<keyword evidence="2" id="KW-0732">Signal</keyword>
<dbReference type="EMBL" id="AAMD01000060">
    <property type="protein sequence ID" value="EAU66245.1"/>
    <property type="molecule type" value="Genomic_DNA"/>
</dbReference>
<dbReference type="Proteomes" id="UP000032702">
    <property type="component" value="Unassembled WGS sequence"/>
</dbReference>
<dbReference type="EMBL" id="CP002271">
    <property type="protein sequence ID" value="ADO75666.1"/>
    <property type="molecule type" value="Genomic_DNA"/>
</dbReference>
<dbReference type="STRING" id="378806.STAUR_7911"/>
<accession>Q090T5</accession>
<dbReference type="eggNOG" id="COG3047">
    <property type="taxonomic scope" value="Bacteria"/>
</dbReference>
<dbReference type="KEGG" id="sur:STAUR_7911"/>
<dbReference type="RefSeq" id="WP_002614180.1">
    <property type="nucleotide sequence ID" value="NC_014623.1"/>
</dbReference>
<evidence type="ECO:0000256" key="2">
    <source>
        <dbReference type="SAM" id="SignalP"/>
    </source>
</evidence>
<name>Q090T5_STIAD</name>
<keyword evidence="5" id="KW-1185">Reference proteome</keyword>
<dbReference type="PATRIC" id="fig|378806.16.peg.5395"/>